<keyword evidence="2" id="KW-0547">Nucleotide-binding</keyword>
<dbReference type="InterPro" id="IPR003439">
    <property type="entry name" value="ABC_transporter-like_ATP-bd"/>
</dbReference>
<protein>
    <submittedName>
        <fullName evidence="6">ABC transporter ATP-binding protein</fullName>
    </submittedName>
    <submittedName>
        <fullName evidence="5">ABC transporter family protein</fullName>
    </submittedName>
</protein>
<dbReference type="GO" id="GO:0005524">
    <property type="term" value="F:ATP binding"/>
    <property type="evidence" value="ECO:0007669"/>
    <property type="project" value="UniProtKB-KW"/>
</dbReference>
<dbReference type="EMBL" id="CP009332">
    <property type="protein sequence ID" value="AJG73683.1"/>
    <property type="molecule type" value="Genomic_DNA"/>
</dbReference>
<dbReference type="KEGG" id="btw:BF38_6161"/>
<accession>A0A0B5NNI7</accession>
<dbReference type="CDD" id="cd03230">
    <property type="entry name" value="ABC_DR_subfamily_A"/>
    <property type="match status" value="1"/>
</dbReference>
<organism evidence="6 8">
    <name type="scientific">Bacillus thuringiensis</name>
    <dbReference type="NCBI Taxonomy" id="1428"/>
    <lineage>
        <taxon>Bacteria</taxon>
        <taxon>Bacillati</taxon>
        <taxon>Bacillota</taxon>
        <taxon>Bacilli</taxon>
        <taxon>Bacillales</taxon>
        <taxon>Bacillaceae</taxon>
        <taxon>Bacillus</taxon>
        <taxon>Bacillus cereus group</taxon>
    </lineage>
</organism>
<feature type="domain" description="ABC transporter" evidence="4">
    <location>
        <begin position="6"/>
        <end position="230"/>
    </location>
</feature>
<dbReference type="PROSITE" id="PS50893">
    <property type="entry name" value="ABC_TRANSPORTER_2"/>
    <property type="match status" value="1"/>
</dbReference>
<dbReference type="GO" id="GO:0016887">
    <property type="term" value="F:ATP hydrolysis activity"/>
    <property type="evidence" value="ECO:0007669"/>
    <property type="project" value="InterPro"/>
</dbReference>
<geneLocation type="plasmid" evidence="6 8">
    <name>unnamed1</name>
</geneLocation>
<geneLocation type="plasmid" evidence="5 7">
    <name>3</name>
</geneLocation>
<dbReference type="InterPro" id="IPR050763">
    <property type="entry name" value="ABC_transporter_ATP-binding"/>
</dbReference>
<proteinExistence type="predicted"/>
<dbReference type="SMART" id="SM00382">
    <property type="entry name" value="AAA"/>
    <property type="match status" value="1"/>
</dbReference>
<dbReference type="PANTHER" id="PTHR42711:SF17">
    <property type="entry name" value="ABC TRANSPORTER ATP-BINDING PROTEIN"/>
    <property type="match status" value="1"/>
</dbReference>
<reference evidence="6 8" key="2">
    <citation type="submission" date="2020-05" db="EMBL/GenBank/DDBJ databases">
        <title>FDA dAtabase for Regulatory Grade micrObial Sequences (FDA-ARGOS): Supporting development and validation of Infectious Disease Dx tests.</title>
        <authorList>
            <person name="Nelson B."/>
            <person name="Plummer A."/>
            <person name="Tallon L."/>
            <person name="Sadzewicz L."/>
            <person name="Zhao X."/>
            <person name="Vavikolanu K."/>
            <person name="Mehta A."/>
            <person name="Aluvathingal J."/>
            <person name="Nadendla S."/>
            <person name="Myers T."/>
            <person name="Yan Y."/>
            <person name="Sichtig H."/>
        </authorList>
    </citation>
    <scope>NUCLEOTIDE SEQUENCE [LARGE SCALE GENOMIC DNA]</scope>
    <source>
        <strain evidence="6 8">FDAARGOS_795</strain>
        <plasmid evidence="6 8">unnamed1</plasmid>
    </source>
</reference>
<name>A0A0B5NNI7_BACTU</name>
<dbReference type="PANTHER" id="PTHR42711">
    <property type="entry name" value="ABC TRANSPORTER ATP-BINDING PROTEIN"/>
    <property type="match status" value="1"/>
</dbReference>
<evidence type="ECO:0000313" key="5">
    <source>
        <dbReference type="EMBL" id="AJG73683.1"/>
    </source>
</evidence>
<dbReference type="EMBL" id="CP053977">
    <property type="protein sequence ID" value="QKH22489.1"/>
    <property type="molecule type" value="Genomic_DNA"/>
</dbReference>
<evidence type="ECO:0000256" key="2">
    <source>
        <dbReference type="ARBA" id="ARBA00022741"/>
    </source>
</evidence>
<evidence type="ECO:0000313" key="8">
    <source>
        <dbReference type="Proteomes" id="UP000501107"/>
    </source>
</evidence>
<dbReference type="Proteomes" id="UP000501107">
    <property type="component" value="Plasmid unnamed1"/>
</dbReference>
<evidence type="ECO:0000256" key="1">
    <source>
        <dbReference type="ARBA" id="ARBA00022448"/>
    </source>
</evidence>
<keyword evidence="3 6" id="KW-0067">ATP-binding</keyword>
<dbReference type="InterPro" id="IPR003593">
    <property type="entry name" value="AAA+_ATPase"/>
</dbReference>
<dbReference type="Proteomes" id="UP000031876">
    <property type="component" value="Plasmid 3"/>
</dbReference>
<dbReference type="AlphaFoldDB" id="A0A0B5NNI7"/>
<sequence length="295" mass="32983">MGEIVIQMKGVTKTFHSEKKVVNDLTLDIHRGETISFLGPNGAGKTTTISMILGLISHDTGHISVLGKKPGTKEVRTKVGVMLQDISMIDNLKVREVIDLFRSYYPNPNPLDYLLKVSDLEADQNAMANKLSGGKIRRLQFALAMAGDPEILFLDEPTVGMDINAKKIFWAEIRKYLKKGKTIILTSHDLSELDSISDRVVIINKGSIIADSTVNELKNLYSTNRIQFKYNNQLNIAEIKKWDYIQNVQLNEEIILIETSNVNATLSNLLKQGIDISEIEVSRGSLEDVLLNLTQ</sequence>
<reference evidence="5 7" key="1">
    <citation type="journal article" date="2015" name="Genome Announc.">
        <title>Complete genome sequences for 35 biothreat assay-relevant bacillus species.</title>
        <authorList>
            <person name="Johnson S.L."/>
            <person name="Daligault H.E."/>
            <person name="Davenport K.W."/>
            <person name="Jaissle J."/>
            <person name="Frey K.G."/>
            <person name="Ladner J.T."/>
            <person name="Broomall S.M."/>
            <person name="Bishop-Lilly K.A."/>
            <person name="Bruce D.C."/>
            <person name="Gibbons H.S."/>
            <person name="Coyne S.R."/>
            <person name="Lo C.C."/>
            <person name="Meincke L."/>
            <person name="Munk A.C."/>
            <person name="Koroleva G.I."/>
            <person name="Rosenzweig C.N."/>
            <person name="Palacios G.F."/>
            <person name="Redden C.L."/>
            <person name="Minogue T.D."/>
            <person name="Chain P.S."/>
        </authorList>
    </citation>
    <scope>NUCLEOTIDE SEQUENCE [LARGE SCALE GENOMIC DNA]</scope>
    <source>
        <strain evidence="5 7">HD1011</strain>
        <plasmid evidence="5 7">3</plasmid>
    </source>
</reference>
<dbReference type="SUPFAM" id="SSF52540">
    <property type="entry name" value="P-loop containing nucleoside triphosphate hydrolases"/>
    <property type="match status" value="1"/>
</dbReference>
<evidence type="ECO:0000313" key="7">
    <source>
        <dbReference type="Proteomes" id="UP000031876"/>
    </source>
</evidence>
<gene>
    <name evidence="5" type="ORF">BF38_6161</name>
    <name evidence="6" type="ORF">FOC89_00455</name>
</gene>
<dbReference type="Pfam" id="PF00005">
    <property type="entry name" value="ABC_tran"/>
    <property type="match status" value="1"/>
</dbReference>
<evidence type="ECO:0000259" key="4">
    <source>
        <dbReference type="PROSITE" id="PS50893"/>
    </source>
</evidence>
<dbReference type="Gene3D" id="3.40.50.300">
    <property type="entry name" value="P-loop containing nucleotide triphosphate hydrolases"/>
    <property type="match status" value="1"/>
</dbReference>
<dbReference type="RefSeq" id="WP_000503948.1">
    <property type="nucleotide sequence ID" value="NZ_CP009332.1"/>
</dbReference>
<keyword evidence="6" id="KW-0614">Plasmid</keyword>
<evidence type="ECO:0000256" key="3">
    <source>
        <dbReference type="ARBA" id="ARBA00022840"/>
    </source>
</evidence>
<evidence type="ECO:0000313" key="6">
    <source>
        <dbReference type="EMBL" id="QKH22489.1"/>
    </source>
</evidence>
<keyword evidence="1" id="KW-0813">Transport</keyword>
<dbReference type="InterPro" id="IPR027417">
    <property type="entry name" value="P-loop_NTPase"/>
</dbReference>